<dbReference type="Gene3D" id="3.40.50.720">
    <property type="entry name" value="NAD(P)-binding Rossmann-like Domain"/>
    <property type="match status" value="1"/>
</dbReference>
<dbReference type="InterPro" id="IPR051604">
    <property type="entry name" value="Ergot_Alk_Oxidoreductase"/>
</dbReference>
<evidence type="ECO:0000313" key="3">
    <source>
        <dbReference type="Proteomes" id="UP001269819"/>
    </source>
</evidence>
<organism evidence="2 3">
    <name type="scientific">Marinobacter xestospongiae</name>
    <dbReference type="NCBI Taxonomy" id="994319"/>
    <lineage>
        <taxon>Bacteria</taxon>
        <taxon>Pseudomonadati</taxon>
        <taxon>Pseudomonadota</taxon>
        <taxon>Gammaproteobacteria</taxon>
        <taxon>Pseudomonadales</taxon>
        <taxon>Marinobacteraceae</taxon>
        <taxon>Marinobacter</taxon>
    </lineage>
</organism>
<dbReference type="Gene3D" id="3.90.25.10">
    <property type="entry name" value="UDP-galactose 4-epimerase, domain 1"/>
    <property type="match status" value="1"/>
</dbReference>
<sequence>MSQTELYVVTGATGRTGAAAANALLRADRRVRVVVRNESKGAYWSARGAEVAVAEFTDHEALVRALAGADGAYIVSPPQYASDDLFSQAEIMARAIAKAATDASLPKLVALSSIGAEQPDGTGWIAMNRGLEHHLGGTGLPVAFLRAAYFMENWQPLVKVAVAQGQLPSFLAPLERAIAMIATDDIGRIAADVLTETWSGKRVINLEGPARYSPRDVATQLSGALGKPVTAVAIPQTDWAQSVSGQGFSVPAVDGFVEMTQGLNSGHIGFNDQPNAEHRRGVVRLGEVIDSMLDHPGRT</sequence>
<dbReference type="PANTHER" id="PTHR43162">
    <property type="match status" value="1"/>
</dbReference>
<comment type="caution">
    <text evidence="2">The sequence shown here is derived from an EMBL/GenBank/DDBJ whole genome shotgun (WGS) entry which is preliminary data.</text>
</comment>
<keyword evidence="3" id="KW-1185">Reference proteome</keyword>
<dbReference type="PANTHER" id="PTHR43162:SF1">
    <property type="entry name" value="PRESTALK A DIFFERENTIATION PROTEIN A"/>
    <property type="match status" value="1"/>
</dbReference>
<name>A0ABU3W3V4_9GAMM</name>
<gene>
    <name evidence="2" type="ORF">RYS15_19365</name>
</gene>
<dbReference type="RefSeq" id="WP_316975202.1">
    <property type="nucleotide sequence ID" value="NZ_JAWIIJ010000020.1"/>
</dbReference>
<proteinExistence type="predicted"/>
<protein>
    <submittedName>
        <fullName evidence="2">NmrA family NAD(P)-binding protein</fullName>
    </submittedName>
</protein>
<feature type="domain" description="NmrA-like" evidence="1">
    <location>
        <begin position="6"/>
        <end position="251"/>
    </location>
</feature>
<dbReference type="InterPro" id="IPR008030">
    <property type="entry name" value="NmrA-like"/>
</dbReference>
<evidence type="ECO:0000313" key="2">
    <source>
        <dbReference type="EMBL" id="MDV2080852.1"/>
    </source>
</evidence>
<dbReference type="Proteomes" id="UP001269819">
    <property type="component" value="Unassembled WGS sequence"/>
</dbReference>
<dbReference type="EMBL" id="JAWIIJ010000020">
    <property type="protein sequence ID" value="MDV2080852.1"/>
    <property type="molecule type" value="Genomic_DNA"/>
</dbReference>
<dbReference type="Pfam" id="PF05368">
    <property type="entry name" value="NmrA"/>
    <property type="match status" value="1"/>
</dbReference>
<evidence type="ECO:0000259" key="1">
    <source>
        <dbReference type="Pfam" id="PF05368"/>
    </source>
</evidence>
<dbReference type="SUPFAM" id="SSF51735">
    <property type="entry name" value="NAD(P)-binding Rossmann-fold domains"/>
    <property type="match status" value="1"/>
</dbReference>
<dbReference type="InterPro" id="IPR036291">
    <property type="entry name" value="NAD(P)-bd_dom_sf"/>
</dbReference>
<reference evidence="2 3" key="1">
    <citation type="submission" date="2023-10" db="EMBL/GenBank/DDBJ databases">
        <title>Characteristics and mechanism of a salt-tolerant marine origin heterotrophic nitrifying- aerobic denitrifying bacteria Marinobacter xestospongiae HN1.</title>
        <authorList>
            <person name="Qi R."/>
        </authorList>
    </citation>
    <scope>NUCLEOTIDE SEQUENCE [LARGE SCALE GENOMIC DNA]</scope>
    <source>
        <strain evidence="2 3">HN1</strain>
    </source>
</reference>
<accession>A0ABU3W3V4</accession>